<dbReference type="AlphaFoldDB" id="A0A0V0ZLU9"/>
<evidence type="ECO:0000313" key="2">
    <source>
        <dbReference type="EMBL" id="KRY13569.1"/>
    </source>
</evidence>
<comment type="caution">
    <text evidence="2">The sequence shown here is derived from an EMBL/GenBank/DDBJ whole genome shotgun (WGS) entry which is preliminary data.</text>
</comment>
<gene>
    <name evidence="2" type="ORF">T12_13303</name>
</gene>
<name>A0A0V0ZLU9_9BILA</name>
<evidence type="ECO:0000256" key="1">
    <source>
        <dbReference type="SAM" id="Phobius"/>
    </source>
</evidence>
<dbReference type="EMBL" id="JYDQ01000136">
    <property type="protein sequence ID" value="KRY13569.1"/>
    <property type="molecule type" value="Genomic_DNA"/>
</dbReference>
<keyword evidence="1" id="KW-0812">Transmembrane</keyword>
<keyword evidence="1" id="KW-1133">Transmembrane helix</keyword>
<proteinExistence type="predicted"/>
<accession>A0A0V0ZLU9</accession>
<evidence type="ECO:0000313" key="3">
    <source>
        <dbReference type="Proteomes" id="UP000054783"/>
    </source>
</evidence>
<reference evidence="2 3" key="1">
    <citation type="submission" date="2015-01" db="EMBL/GenBank/DDBJ databases">
        <title>Evolution of Trichinella species and genotypes.</title>
        <authorList>
            <person name="Korhonen P.K."/>
            <person name="Edoardo P."/>
            <person name="Giuseppe L.R."/>
            <person name="Gasser R.B."/>
        </authorList>
    </citation>
    <scope>NUCLEOTIDE SEQUENCE [LARGE SCALE GENOMIC DNA]</scope>
    <source>
        <strain evidence="2">ISS2496</strain>
    </source>
</reference>
<dbReference type="Proteomes" id="UP000054783">
    <property type="component" value="Unassembled WGS sequence"/>
</dbReference>
<keyword evidence="1" id="KW-0472">Membrane</keyword>
<organism evidence="2 3">
    <name type="scientific">Trichinella patagoniensis</name>
    <dbReference type="NCBI Taxonomy" id="990121"/>
    <lineage>
        <taxon>Eukaryota</taxon>
        <taxon>Metazoa</taxon>
        <taxon>Ecdysozoa</taxon>
        <taxon>Nematoda</taxon>
        <taxon>Enoplea</taxon>
        <taxon>Dorylaimia</taxon>
        <taxon>Trichinellida</taxon>
        <taxon>Trichinellidae</taxon>
        <taxon>Trichinella</taxon>
    </lineage>
</organism>
<keyword evidence="3" id="KW-1185">Reference proteome</keyword>
<protein>
    <submittedName>
        <fullName evidence="2">Uncharacterized protein</fullName>
    </submittedName>
</protein>
<sequence>MHYFTLSNAGNFVIISILMFFVDFLEITAVSDKRFCFSLSSDKPKVSNL</sequence>
<feature type="transmembrane region" description="Helical" evidence="1">
    <location>
        <begin position="12"/>
        <end position="30"/>
    </location>
</feature>